<reference evidence="1" key="2">
    <citation type="journal article" date="2018" name="Sci. Data">
        <title>The draft genome sequence of cork oak.</title>
        <authorList>
            <person name="Ramos A.M."/>
            <person name="Usie A."/>
            <person name="Barbosa P."/>
            <person name="Barros P.M."/>
            <person name="Capote T."/>
            <person name="Chaves I."/>
            <person name="Simoes F."/>
            <person name="Abreu I."/>
            <person name="Carrasquinho I."/>
            <person name="Faro C."/>
            <person name="Guimaraes J.B."/>
            <person name="Mendonca D."/>
            <person name="Nobrega F."/>
            <person name="Rodrigues L."/>
            <person name="Saibo N.J.M."/>
            <person name="Varela M.C."/>
            <person name="Egas C."/>
            <person name="Matos J."/>
            <person name="Miguel C.M."/>
            <person name="Oliveira M.M."/>
            <person name="Ricardo C.P."/>
            <person name="Goncalves S."/>
        </authorList>
    </citation>
    <scope>NUCLEOTIDE SEQUENCE [LARGE SCALE GENOMIC DNA]</scope>
    <source>
        <strain evidence="1">HL8</strain>
    </source>
</reference>
<reference evidence="1" key="3">
    <citation type="submission" date="2023-07" db="EMBL/GenBank/DDBJ databases">
        <title>An improved reference 1 genome and first organelle genomes of Quercus suber.</title>
        <authorList>
            <consortium name="Genosuber Consortium"/>
            <person name="Usie A."/>
            <person name="Serra O."/>
            <person name="Barros P."/>
        </authorList>
    </citation>
    <scope>NUCLEOTIDE SEQUENCE</scope>
    <source>
        <strain evidence="1">HL8</strain>
        <tissue evidence="1">Leaves</tissue>
    </source>
</reference>
<proteinExistence type="predicted"/>
<sequence>MDYACWSRADCNSIQPDGLAFSPTLCLHTLHMLSIASDRRPKQLAARASLEAQPF</sequence>
<name>A0AAW0MDM0_QUESU</name>
<evidence type="ECO:0000313" key="1">
    <source>
        <dbReference type="EMBL" id="KAK7861421.1"/>
    </source>
</evidence>
<organism evidence="1">
    <name type="scientific">Quercus suber</name>
    <name type="common">Cork oak</name>
    <dbReference type="NCBI Taxonomy" id="58331"/>
    <lineage>
        <taxon>Eukaryota</taxon>
        <taxon>Viridiplantae</taxon>
        <taxon>Streptophyta</taxon>
        <taxon>Embryophyta</taxon>
        <taxon>Tracheophyta</taxon>
        <taxon>Spermatophyta</taxon>
        <taxon>Magnoliopsida</taxon>
        <taxon>eudicotyledons</taxon>
        <taxon>Gunneridae</taxon>
        <taxon>Pentapetalae</taxon>
        <taxon>rosids</taxon>
        <taxon>fabids</taxon>
        <taxon>Fagales</taxon>
        <taxon>Fagaceae</taxon>
        <taxon>Quercus</taxon>
    </lineage>
</organism>
<comment type="caution">
    <text evidence="1">The sequence shown here is derived from an EMBL/GenBank/DDBJ whole genome shotgun (WGS) entry which is preliminary data.</text>
</comment>
<protein>
    <submittedName>
        <fullName evidence="1">Uncharacterized protein</fullName>
    </submittedName>
</protein>
<dbReference type="AlphaFoldDB" id="A0AAW0MDM0"/>
<reference evidence="1" key="1">
    <citation type="submission" date="2017-12" db="EMBL/GenBank/DDBJ databases">
        <authorList>
            <person name="Barbosa P."/>
            <person name="Usie A."/>
            <person name="Ramos A.M."/>
        </authorList>
    </citation>
    <scope>NUCLEOTIDE SEQUENCE</scope>
    <source>
        <strain evidence="1">HL8</strain>
        <tissue evidence="1">Leaves</tissue>
    </source>
</reference>
<dbReference type="EMBL" id="PKMF04000002">
    <property type="protein sequence ID" value="KAK7861421.1"/>
    <property type="molecule type" value="Genomic_DNA"/>
</dbReference>
<accession>A0AAW0MDM0</accession>
<gene>
    <name evidence="1" type="ORF">CFP56_011410</name>
</gene>